<dbReference type="GO" id="GO:0032259">
    <property type="term" value="P:methylation"/>
    <property type="evidence" value="ECO:0007669"/>
    <property type="project" value="UniProtKB-KW"/>
</dbReference>
<reference evidence="7 8" key="1">
    <citation type="submission" date="2021-07" db="EMBL/GenBank/DDBJ databases">
        <title>Whole Genome Sequence of Nocardia Iowensis.</title>
        <authorList>
            <person name="Lamm A."/>
            <person name="Collins-Fairclough A.M."/>
            <person name="Bunk B."/>
            <person name="Sproer C."/>
        </authorList>
    </citation>
    <scope>NUCLEOTIDE SEQUENCE [LARGE SCALE GENOMIC DNA]</scope>
    <source>
        <strain evidence="7 8">NRRL 5646</strain>
    </source>
</reference>
<evidence type="ECO:0000256" key="3">
    <source>
        <dbReference type="ARBA" id="ARBA00022679"/>
    </source>
</evidence>
<organism evidence="7 8">
    <name type="scientific">Nocardia iowensis</name>
    <dbReference type="NCBI Taxonomy" id="204891"/>
    <lineage>
        <taxon>Bacteria</taxon>
        <taxon>Bacillati</taxon>
        <taxon>Actinomycetota</taxon>
        <taxon>Actinomycetes</taxon>
        <taxon>Mycobacteriales</taxon>
        <taxon>Nocardiaceae</taxon>
        <taxon>Nocardia</taxon>
    </lineage>
</organism>
<evidence type="ECO:0000256" key="2">
    <source>
        <dbReference type="ARBA" id="ARBA00022603"/>
    </source>
</evidence>
<name>A0ABX8RKF5_NOCIO</name>
<dbReference type="GO" id="GO:0008168">
    <property type="term" value="F:methyltransferase activity"/>
    <property type="evidence" value="ECO:0007669"/>
    <property type="project" value="UniProtKB-KW"/>
</dbReference>
<dbReference type="Proteomes" id="UP000694257">
    <property type="component" value="Chromosome"/>
</dbReference>
<feature type="region of interest" description="Disordered" evidence="6">
    <location>
        <begin position="271"/>
        <end position="291"/>
    </location>
</feature>
<dbReference type="InterPro" id="IPR018117">
    <property type="entry name" value="C5_DNA_meth_AS"/>
</dbReference>
<keyword evidence="2 5" id="KW-0489">Methyltransferase</keyword>
<dbReference type="InterPro" id="IPR031303">
    <property type="entry name" value="C5_meth_CS"/>
</dbReference>
<dbReference type="PANTHER" id="PTHR10629:SF52">
    <property type="entry name" value="DNA (CYTOSINE-5)-METHYLTRANSFERASE 1"/>
    <property type="match status" value="1"/>
</dbReference>
<feature type="compositionally biased region" description="Polar residues" evidence="6">
    <location>
        <begin position="418"/>
        <end position="433"/>
    </location>
</feature>
<dbReference type="PROSITE" id="PS00094">
    <property type="entry name" value="C5_MTASE_1"/>
    <property type="match status" value="1"/>
</dbReference>
<evidence type="ECO:0000313" key="7">
    <source>
        <dbReference type="EMBL" id="QXN89816.1"/>
    </source>
</evidence>
<protein>
    <recommendedName>
        <fullName evidence="1">DNA (cytosine-5-)-methyltransferase</fullName>
        <ecNumber evidence="1">2.1.1.37</ecNumber>
    </recommendedName>
</protein>
<evidence type="ECO:0000256" key="4">
    <source>
        <dbReference type="ARBA" id="ARBA00022691"/>
    </source>
</evidence>
<feature type="region of interest" description="Disordered" evidence="6">
    <location>
        <begin position="383"/>
        <end position="433"/>
    </location>
</feature>
<dbReference type="InterPro" id="IPR001525">
    <property type="entry name" value="C5_MeTfrase"/>
</dbReference>
<dbReference type="PROSITE" id="PS00095">
    <property type="entry name" value="C5_MTASE_2"/>
    <property type="match status" value="1"/>
</dbReference>
<feature type="active site" evidence="5">
    <location>
        <position position="110"/>
    </location>
</feature>
<sequence length="433" mass="47892">MTRDVSKRSKAPREPEFTSIEICAGAGGQAVGLHQAGFGHLALVEIDPYAVKTLELNIKDHQLWAWEREHCDILGADVNEFDPFDAEVMTKSAGLLRQRGLDLLAGGVPCPPFSHAGKQLGKHDERDLFPRMLELVEILEPRAVMIENVRGLMDPKFSDYRAWIKRELKRLGYTVRAWGILEAADFGVPQLRPRAILVAFRNDILRGLDYEWPTATHADPVSVLKSLEPSMRERFEPYFEGVHSERARTAFDQWRKKARARDAELKGKGGGIAPTLVGGSKKHGGADLGPSRAKTAWKQLGISGMGVANDIKTCAEKQTEDRDLFGPDGPMLTVRQAAIIQGFPLEWDFSGGKTAQYRQVGNAFPPPVARAVGKSIIDVLKAAKERDQSGSQQLDAATRDRNRKSSTPARPKHRMKSTAASDRASQGQYELPI</sequence>
<comment type="similarity">
    <text evidence="5">Belongs to the class I-like SAM-binding methyltransferase superfamily. C5-methyltransferase family.</text>
</comment>
<dbReference type="EMBL" id="CP078145">
    <property type="protein sequence ID" value="QXN89816.1"/>
    <property type="molecule type" value="Genomic_DNA"/>
</dbReference>
<dbReference type="NCBIfam" id="TIGR00675">
    <property type="entry name" value="dcm"/>
    <property type="match status" value="1"/>
</dbReference>
<gene>
    <name evidence="7" type="ORF">KV110_30800</name>
</gene>
<evidence type="ECO:0000313" key="8">
    <source>
        <dbReference type="Proteomes" id="UP000694257"/>
    </source>
</evidence>
<dbReference type="PANTHER" id="PTHR10629">
    <property type="entry name" value="CYTOSINE-SPECIFIC METHYLTRANSFERASE"/>
    <property type="match status" value="1"/>
</dbReference>
<dbReference type="PROSITE" id="PS51679">
    <property type="entry name" value="SAM_MT_C5"/>
    <property type="match status" value="1"/>
</dbReference>
<dbReference type="InterPro" id="IPR050390">
    <property type="entry name" value="C5-Methyltransferase"/>
</dbReference>
<keyword evidence="8" id="KW-1185">Reference proteome</keyword>
<keyword evidence="4 5" id="KW-0949">S-adenosyl-L-methionine</keyword>
<keyword evidence="3 5" id="KW-0808">Transferase</keyword>
<dbReference type="Pfam" id="PF00145">
    <property type="entry name" value="DNA_methylase"/>
    <property type="match status" value="1"/>
</dbReference>
<evidence type="ECO:0000256" key="6">
    <source>
        <dbReference type="SAM" id="MobiDB-lite"/>
    </source>
</evidence>
<evidence type="ECO:0000256" key="5">
    <source>
        <dbReference type="PROSITE-ProRule" id="PRU01016"/>
    </source>
</evidence>
<accession>A0ABX8RKF5</accession>
<dbReference type="EC" id="2.1.1.37" evidence="1"/>
<proteinExistence type="inferred from homology"/>
<evidence type="ECO:0000256" key="1">
    <source>
        <dbReference type="ARBA" id="ARBA00011975"/>
    </source>
</evidence>
<dbReference type="RefSeq" id="WP_218470683.1">
    <property type="nucleotide sequence ID" value="NZ_BAABJN010000006.1"/>
</dbReference>